<dbReference type="PANTHER" id="PTHR33530:SF15">
    <property type="entry name" value="OS01G0147100 PROTEIN"/>
    <property type="match status" value="1"/>
</dbReference>
<protein>
    <submittedName>
        <fullName evidence="2">Uncharacterized protein</fullName>
    </submittedName>
</protein>
<organism evidence="2">
    <name type="scientific">Oryza brachyantha</name>
    <name type="common">malo sina</name>
    <dbReference type="NCBI Taxonomy" id="4533"/>
    <lineage>
        <taxon>Eukaryota</taxon>
        <taxon>Viridiplantae</taxon>
        <taxon>Streptophyta</taxon>
        <taxon>Embryophyta</taxon>
        <taxon>Tracheophyta</taxon>
        <taxon>Spermatophyta</taxon>
        <taxon>Magnoliopsida</taxon>
        <taxon>Liliopsida</taxon>
        <taxon>Poales</taxon>
        <taxon>Poaceae</taxon>
        <taxon>BOP clade</taxon>
        <taxon>Oryzoideae</taxon>
        <taxon>Oryzeae</taxon>
        <taxon>Oryzinae</taxon>
        <taxon>Oryza</taxon>
    </lineage>
</organism>
<sequence>MAVGLLIYRPPHGVLFEHHALAYYMALAFIFAAGAVEVWTAFWLAEEEDDDHHHHGRRRAFGRAVLCVSVIPLAAGVGLGGYAVLV</sequence>
<dbReference type="AlphaFoldDB" id="J3KWE9"/>
<dbReference type="Pfam" id="PF12442">
    <property type="entry name" value="DUF3681"/>
    <property type="match status" value="1"/>
</dbReference>
<dbReference type="InterPro" id="IPR022149">
    <property type="entry name" value="DUF3681"/>
</dbReference>
<reference evidence="2" key="2">
    <citation type="submission" date="2013-04" db="UniProtKB">
        <authorList>
            <consortium name="EnsemblPlants"/>
        </authorList>
    </citation>
    <scope>IDENTIFICATION</scope>
</reference>
<feature type="transmembrane region" description="Helical" evidence="1">
    <location>
        <begin position="64"/>
        <end position="85"/>
    </location>
</feature>
<keyword evidence="1" id="KW-0812">Transmembrane</keyword>
<keyword evidence="3" id="KW-1185">Reference proteome</keyword>
<dbReference type="Gramene" id="OB01G13050.1">
    <property type="protein sequence ID" value="OB01G13050.1"/>
    <property type="gene ID" value="OB01G13050"/>
</dbReference>
<dbReference type="HOGENOM" id="CLU_172108_0_0_1"/>
<name>J3KWE9_ORYBR</name>
<dbReference type="PANTHER" id="PTHR33530">
    <property type="entry name" value="OS01G0147100 PROTEIN"/>
    <property type="match status" value="1"/>
</dbReference>
<dbReference type="OMA" id="DHGELFQ"/>
<proteinExistence type="predicted"/>
<accession>J3KWE9</accession>
<evidence type="ECO:0000256" key="1">
    <source>
        <dbReference type="SAM" id="Phobius"/>
    </source>
</evidence>
<reference evidence="2" key="1">
    <citation type="journal article" date="2013" name="Nat. Commun.">
        <title>Whole-genome sequencing of Oryza brachyantha reveals mechanisms underlying Oryza genome evolution.</title>
        <authorList>
            <person name="Chen J."/>
            <person name="Huang Q."/>
            <person name="Gao D."/>
            <person name="Wang J."/>
            <person name="Lang Y."/>
            <person name="Liu T."/>
            <person name="Li B."/>
            <person name="Bai Z."/>
            <person name="Luis Goicoechea J."/>
            <person name="Liang C."/>
            <person name="Chen C."/>
            <person name="Zhang W."/>
            <person name="Sun S."/>
            <person name="Liao Y."/>
            <person name="Zhang X."/>
            <person name="Yang L."/>
            <person name="Song C."/>
            <person name="Wang M."/>
            <person name="Shi J."/>
            <person name="Liu G."/>
            <person name="Liu J."/>
            <person name="Zhou H."/>
            <person name="Zhou W."/>
            <person name="Yu Q."/>
            <person name="An N."/>
            <person name="Chen Y."/>
            <person name="Cai Q."/>
            <person name="Wang B."/>
            <person name="Liu B."/>
            <person name="Min J."/>
            <person name="Huang Y."/>
            <person name="Wu H."/>
            <person name="Li Z."/>
            <person name="Zhang Y."/>
            <person name="Yin Y."/>
            <person name="Song W."/>
            <person name="Jiang J."/>
            <person name="Jackson S.A."/>
            <person name="Wing R.A."/>
            <person name="Wang J."/>
            <person name="Chen M."/>
        </authorList>
    </citation>
    <scope>NUCLEOTIDE SEQUENCE [LARGE SCALE GENOMIC DNA]</scope>
    <source>
        <strain evidence="2">cv. IRGC 101232</strain>
    </source>
</reference>
<keyword evidence="1" id="KW-0472">Membrane</keyword>
<evidence type="ECO:0000313" key="2">
    <source>
        <dbReference type="EnsemblPlants" id="OB01G13050.1"/>
    </source>
</evidence>
<dbReference type="EnsemblPlants" id="OB01G13050.1">
    <property type="protein sequence ID" value="OB01G13050.1"/>
    <property type="gene ID" value="OB01G13050"/>
</dbReference>
<keyword evidence="1" id="KW-1133">Transmembrane helix</keyword>
<dbReference type="Proteomes" id="UP000006038">
    <property type="component" value="Chromosome 1"/>
</dbReference>
<feature type="transmembrane region" description="Helical" evidence="1">
    <location>
        <begin position="20"/>
        <end position="44"/>
    </location>
</feature>
<evidence type="ECO:0000313" key="3">
    <source>
        <dbReference type="Proteomes" id="UP000006038"/>
    </source>
</evidence>